<evidence type="ECO:0000313" key="3">
    <source>
        <dbReference type="Proteomes" id="UP000656804"/>
    </source>
</evidence>
<dbReference type="Gene3D" id="3.40.50.300">
    <property type="entry name" value="P-loop containing nucleotide triphosphate hydrolases"/>
    <property type="match status" value="1"/>
</dbReference>
<evidence type="ECO:0000256" key="1">
    <source>
        <dbReference type="SAM" id="MobiDB-lite"/>
    </source>
</evidence>
<accession>A0A930YAY8</accession>
<dbReference type="EMBL" id="JADIVZ010000003">
    <property type="protein sequence ID" value="MBF4161888.1"/>
    <property type="molecule type" value="Genomic_DNA"/>
</dbReference>
<name>A0A930YAY8_9ACTN</name>
<dbReference type="Proteomes" id="UP000656804">
    <property type="component" value="Unassembled WGS sequence"/>
</dbReference>
<comment type="caution">
    <text evidence="2">The sequence shown here is derived from an EMBL/GenBank/DDBJ whole genome shotgun (WGS) entry which is preliminary data.</text>
</comment>
<keyword evidence="3" id="KW-1185">Reference proteome</keyword>
<dbReference type="SUPFAM" id="SSF52540">
    <property type="entry name" value="P-loop containing nucleoside triphosphate hydrolases"/>
    <property type="match status" value="1"/>
</dbReference>
<evidence type="ECO:0000313" key="2">
    <source>
        <dbReference type="EMBL" id="MBF4161888.1"/>
    </source>
</evidence>
<sequence>MSRRVFVHIGLPKTATTYLQTILWAHRDAALAQGLLLPGRERRDHLWSSRVVREEPQRRRRPDREHEAWSRVVADVAGHDGDALISHEFFAAATAEQARWMVDFFAPDPVHVVVTAREPLGLFTASWQESLKNRGTTPMAEYGRDESTNPQDIWNWRTLDLRLVLERWIQAVPAERVHVLPLDRSAPREEIWHRFVGVVGLDAAAFDPGVSFPNESMGVVEAELLRRVNPHLGAFNSAFDRGVWIRTFLADERLVPRAGEKFWPLPDQVADCRRRAEQAEAYLASSGVDVVGDVAHLRVPDTLEERRTPDSVTEAELAEAGAEIIAVLLGDARELRDEVRSLQRAEAEGPAGSSLTRAAGRLRRRAGRSRSR</sequence>
<organism evidence="2 3">
    <name type="scientific">Nocardioides acrostichi</name>
    <dbReference type="NCBI Taxonomy" id="2784339"/>
    <lineage>
        <taxon>Bacteria</taxon>
        <taxon>Bacillati</taxon>
        <taxon>Actinomycetota</taxon>
        <taxon>Actinomycetes</taxon>
        <taxon>Propionibacteriales</taxon>
        <taxon>Nocardioidaceae</taxon>
        <taxon>Nocardioides</taxon>
    </lineage>
</organism>
<evidence type="ECO:0008006" key="4">
    <source>
        <dbReference type="Google" id="ProtNLM"/>
    </source>
</evidence>
<protein>
    <recommendedName>
        <fullName evidence="4">Sulfotransferase family protein</fullName>
    </recommendedName>
</protein>
<dbReference type="RefSeq" id="WP_194503135.1">
    <property type="nucleotide sequence ID" value="NZ_JADIVZ010000003.1"/>
</dbReference>
<gene>
    <name evidence="2" type="ORF">ISG29_09305</name>
</gene>
<feature type="region of interest" description="Disordered" evidence="1">
    <location>
        <begin position="343"/>
        <end position="372"/>
    </location>
</feature>
<reference evidence="2" key="1">
    <citation type="submission" date="2020-11" db="EMBL/GenBank/DDBJ databases">
        <title>Nocardioides sp. CBS4Y-1, whole genome shotgun sequence.</title>
        <authorList>
            <person name="Tuo L."/>
        </authorList>
    </citation>
    <scope>NUCLEOTIDE SEQUENCE</scope>
    <source>
        <strain evidence="2">CBS4Y-1</strain>
    </source>
</reference>
<dbReference type="AlphaFoldDB" id="A0A930YAY8"/>
<proteinExistence type="predicted"/>
<feature type="compositionally biased region" description="Basic residues" evidence="1">
    <location>
        <begin position="360"/>
        <end position="372"/>
    </location>
</feature>
<dbReference type="InterPro" id="IPR027417">
    <property type="entry name" value="P-loop_NTPase"/>
</dbReference>